<reference evidence="2 3" key="1">
    <citation type="journal article" date="2012" name="J. Bacteriol.">
        <title>Genome of Bacillus macauensis ZFHKF-1, a Long-Chain-Forming Bacterium.</title>
        <authorList>
            <person name="Cai L."/>
            <person name="Zhang T."/>
        </authorList>
    </citation>
    <scope>NUCLEOTIDE SEQUENCE [LARGE SCALE GENOMIC DNA]</scope>
    <source>
        <strain evidence="2 3">ZFHKF-1</strain>
    </source>
</reference>
<gene>
    <name evidence="2" type="ORF">A374_08054</name>
</gene>
<keyword evidence="1" id="KW-0812">Transmembrane</keyword>
<keyword evidence="1" id="KW-1133">Transmembrane helix</keyword>
<organism evidence="2 3">
    <name type="scientific">Fictibacillus macauensis ZFHKF-1</name>
    <dbReference type="NCBI Taxonomy" id="1196324"/>
    <lineage>
        <taxon>Bacteria</taxon>
        <taxon>Bacillati</taxon>
        <taxon>Bacillota</taxon>
        <taxon>Bacilli</taxon>
        <taxon>Bacillales</taxon>
        <taxon>Fictibacillaceae</taxon>
        <taxon>Fictibacillus</taxon>
    </lineage>
</organism>
<accession>I8AJ12</accession>
<keyword evidence="1" id="KW-0472">Membrane</keyword>
<proteinExistence type="predicted"/>
<dbReference type="PATRIC" id="fig|1196324.3.peg.1653"/>
<dbReference type="RefSeq" id="WP_007201704.1">
    <property type="nucleotide sequence ID" value="NZ_AKKV01000024.1"/>
</dbReference>
<name>I8AJ12_9BACL</name>
<sequence length="150" mass="17678">MDHGTYQPPHYENRAAGDMHEKCKKHMHFHVIIVMHDGSKVEGIITHMDHENVHMLMPQDMHDDQQSAQHNMQGMQPSMQGAPMMQGQGMNMQNMEESRAPGNDDRYWYGRWGYRRFYPGVFPLAGVAGVSLYPYYRPYYPYPYPPYPYY</sequence>
<feature type="transmembrane region" description="Helical" evidence="1">
    <location>
        <begin position="117"/>
        <end position="136"/>
    </location>
</feature>
<dbReference type="STRING" id="1196324.A374_08054"/>
<comment type="caution">
    <text evidence="2">The sequence shown here is derived from an EMBL/GenBank/DDBJ whole genome shotgun (WGS) entry which is preliminary data.</text>
</comment>
<evidence type="ECO:0000256" key="1">
    <source>
        <dbReference type="SAM" id="Phobius"/>
    </source>
</evidence>
<evidence type="ECO:0000313" key="3">
    <source>
        <dbReference type="Proteomes" id="UP000004080"/>
    </source>
</evidence>
<dbReference type="eggNOG" id="ENOG5032S6I">
    <property type="taxonomic scope" value="Bacteria"/>
</dbReference>
<evidence type="ECO:0000313" key="2">
    <source>
        <dbReference type="EMBL" id="EIT85772.1"/>
    </source>
</evidence>
<protein>
    <submittedName>
        <fullName evidence="2">Uncharacterized protein</fullName>
    </submittedName>
</protein>
<dbReference type="Proteomes" id="UP000004080">
    <property type="component" value="Unassembled WGS sequence"/>
</dbReference>
<dbReference type="OrthoDB" id="2943863at2"/>
<dbReference type="AlphaFoldDB" id="I8AJ12"/>
<keyword evidence="3" id="KW-1185">Reference proteome</keyword>
<dbReference type="EMBL" id="AKKV01000024">
    <property type="protein sequence ID" value="EIT85772.1"/>
    <property type="molecule type" value="Genomic_DNA"/>
</dbReference>